<dbReference type="AlphaFoldDB" id="A0A8T0GAZ0"/>
<proteinExistence type="predicted"/>
<feature type="transmembrane region" description="Helical" evidence="2">
    <location>
        <begin position="163"/>
        <end position="180"/>
    </location>
</feature>
<sequence length="310" mass="35510">MTMALPRSHHSLPSFHNSTPAPPPPTLVEEFQALLQKLTDKDVETLQKLVGELDVKELKAAEKYIGQESDKRFKKRRVESQKRKQWGLLGRGRFDADRAKKEIDIELGDLAVPQCYEEIKRLLDIEKHPIYAKALGEWSRKESLFTSRVERKKTKVDNLKNEIYQLIGFFSVFQGVLLTAVSQSNLLHCNNWWSPIILSVVASVVTIFGVVQKLMQIQSFQKTIHSEEQSAKEVAARVNNLRNLGVEGFEFAKFEYRVDKKQSTRRFRVYFWLVIVSLAIFTVGFPVSHWRILCDSGSNPYAATVPASSQ</sequence>
<dbReference type="EMBL" id="CM026433">
    <property type="protein sequence ID" value="KAG0555008.1"/>
    <property type="molecule type" value="Genomic_DNA"/>
</dbReference>
<keyword evidence="2" id="KW-0472">Membrane</keyword>
<evidence type="ECO:0000313" key="3">
    <source>
        <dbReference type="EMBL" id="KAG0555008.1"/>
    </source>
</evidence>
<keyword evidence="2" id="KW-1133">Transmembrane helix</keyword>
<reference evidence="3" key="1">
    <citation type="submission" date="2020-06" db="EMBL/GenBank/DDBJ databases">
        <title>WGS assembly of Ceratodon purpureus strain R40.</title>
        <authorList>
            <person name="Carey S.B."/>
            <person name="Jenkins J."/>
            <person name="Shu S."/>
            <person name="Lovell J.T."/>
            <person name="Sreedasyam A."/>
            <person name="Maumus F."/>
            <person name="Tiley G.P."/>
            <person name="Fernandez-Pozo N."/>
            <person name="Barry K."/>
            <person name="Chen C."/>
            <person name="Wang M."/>
            <person name="Lipzen A."/>
            <person name="Daum C."/>
            <person name="Saski C.A."/>
            <person name="Payton A.C."/>
            <person name="Mcbreen J.C."/>
            <person name="Conrad R.E."/>
            <person name="Kollar L.M."/>
            <person name="Olsson S."/>
            <person name="Huttunen S."/>
            <person name="Landis J.B."/>
            <person name="Wickett N.J."/>
            <person name="Johnson M.G."/>
            <person name="Rensing S.A."/>
            <person name="Grimwood J."/>
            <person name="Schmutz J."/>
            <person name="Mcdaniel S.F."/>
        </authorList>
    </citation>
    <scope>NUCLEOTIDE SEQUENCE</scope>
    <source>
        <strain evidence="3">R40</strain>
    </source>
</reference>
<feature type="transmembrane region" description="Helical" evidence="2">
    <location>
        <begin position="269"/>
        <end position="290"/>
    </location>
</feature>
<protein>
    <submittedName>
        <fullName evidence="3">Uncharacterized protein</fullName>
    </submittedName>
</protein>
<comment type="caution">
    <text evidence="3">The sequence shown here is derived from an EMBL/GenBank/DDBJ whole genome shotgun (WGS) entry which is preliminary data.</text>
</comment>
<evidence type="ECO:0000256" key="1">
    <source>
        <dbReference type="SAM" id="MobiDB-lite"/>
    </source>
</evidence>
<dbReference type="PANTHER" id="PTHR33287">
    <property type="entry name" value="OS03G0453550 PROTEIN"/>
    <property type="match status" value="1"/>
</dbReference>
<feature type="transmembrane region" description="Helical" evidence="2">
    <location>
        <begin position="192"/>
        <end position="211"/>
    </location>
</feature>
<evidence type="ECO:0000313" key="4">
    <source>
        <dbReference type="Proteomes" id="UP000822688"/>
    </source>
</evidence>
<accession>A0A8T0GAZ0</accession>
<keyword evidence="2" id="KW-0812">Transmembrane</keyword>
<feature type="region of interest" description="Disordered" evidence="1">
    <location>
        <begin position="1"/>
        <end position="25"/>
    </location>
</feature>
<dbReference type="PANTHER" id="PTHR33287:SF11">
    <property type="entry name" value="OS03G0778400 PROTEIN"/>
    <property type="match status" value="1"/>
</dbReference>
<dbReference type="Proteomes" id="UP000822688">
    <property type="component" value="Chromosome 12"/>
</dbReference>
<name>A0A8T0GAZ0_CERPU</name>
<evidence type="ECO:0000256" key="2">
    <source>
        <dbReference type="SAM" id="Phobius"/>
    </source>
</evidence>
<keyword evidence="4" id="KW-1185">Reference proteome</keyword>
<organism evidence="3 4">
    <name type="scientific">Ceratodon purpureus</name>
    <name type="common">Fire moss</name>
    <name type="synonym">Dicranum purpureum</name>
    <dbReference type="NCBI Taxonomy" id="3225"/>
    <lineage>
        <taxon>Eukaryota</taxon>
        <taxon>Viridiplantae</taxon>
        <taxon>Streptophyta</taxon>
        <taxon>Embryophyta</taxon>
        <taxon>Bryophyta</taxon>
        <taxon>Bryophytina</taxon>
        <taxon>Bryopsida</taxon>
        <taxon>Dicranidae</taxon>
        <taxon>Pseudoditrichales</taxon>
        <taxon>Ditrichaceae</taxon>
        <taxon>Ceratodon</taxon>
    </lineage>
</organism>
<gene>
    <name evidence="3" type="ORF">KC19_12G136500</name>
</gene>